<dbReference type="EMBL" id="JACEOL010000016">
    <property type="protein sequence ID" value="MBA4601733.1"/>
    <property type="molecule type" value="Genomic_DNA"/>
</dbReference>
<proteinExistence type="predicted"/>
<dbReference type="AlphaFoldDB" id="A0A7W2AQQ0"/>
<dbReference type="Proteomes" id="UP000538292">
    <property type="component" value="Unassembled WGS sequence"/>
</dbReference>
<comment type="caution">
    <text evidence="1">The sequence shown here is derived from an EMBL/GenBank/DDBJ whole genome shotgun (WGS) entry which is preliminary data.</text>
</comment>
<dbReference type="RefSeq" id="WP_181738532.1">
    <property type="nucleotide sequence ID" value="NZ_JACEOL010000016.1"/>
</dbReference>
<sequence length="50" mass="5797">MAKCQFFFKEKCEQQVSFIAFGLDTNQEKDKEQIEKKSQQVIVGIGRGKK</sequence>
<gene>
    <name evidence="1" type="ORF">H2C83_05225</name>
</gene>
<keyword evidence="2" id="KW-1185">Reference proteome</keyword>
<evidence type="ECO:0000313" key="2">
    <source>
        <dbReference type="Proteomes" id="UP000538292"/>
    </source>
</evidence>
<reference evidence="1 2" key="1">
    <citation type="submission" date="2020-07" db="EMBL/GenBank/DDBJ databases">
        <title>Thermoactinomyces phylogeny.</title>
        <authorList>
            <person name="Dunlap C."/>
        </authorList>
    </citation>
    <scope>NUCLEOTIDE SEQUENCE [LARGE SCALE GENOMIC DNA]</scope>
    <source>
        <strain evidence="1 2">AMNI-1</strain>
    </source>
</reference>
<name>A0A7W2AQQ0_9BACL</name>
<evidence type="ECO:0000313" key="1">
    <source>
        <dbReference type="EMBL" id="MBA4601733.1"/>
    </source>
</evidence>
<accession>A0A7W2AQQ0</accession>
<organism evidence="1 2">
    <name type="scientific">Thermoactinomyces mirandus</name>
    <dbReference type="NCBI Taxonomy" id="2756294"/>
    <lineage>
        <taxon>Bacteria</taxon>
        <taxon>Bacillati</taxon>
        <taxon>Bacillota</taxon>
        <taxon>Bacilli</taxon>
        <taxon>Bacillales</taxon>
        <taxon>Thermoactinomycetaceae</taxon>
        <taxon>Thermoactinomyces</taxon>
    </lineage>
</organism>
<protein>
    <submittedName>
        <fullName evidence="1">Uncharacterized protein</fullName>
    </submittedName>
</protein>